<dbReference type="GO" id="GO:0005524">
    <property type="term" value="F:ATP binding"/>
    <property type="evidence" value="ECO:0007669"/>
    <property type="project" value="InterPro"/>
</dbReference>
<dbReference type="PROSITE" id="PS50011">
    <property type="entry name" value="PROTEIN_KINASE_DOM"/>
    <property type="match status" value="1"/>
</dbReference>
<dbReference type="AlphaFoldDB" id="A0A8H8QUB6"/>
<proteinExistence type="predicted"/>
<organism evidence="2 3">
    <name type="scientific">Lachnellula hyalina</name>
    <dbReference type="NCBI Taxonomy" id="1316788"/>
    <lineage>
        <taxon>Eukaryota</taxon>
        <taxon>Fungi</taxon>
        <taxon>Dikarya</taxon>
        <taxon>Ascomycota</taxon>
        <taxon>Pezizomycotina</taxon>
        <taxon>Leotiomycetes</taxon>
        <taxon>Helotiales</taxon>
        <taxon>Lachnaceae</taxon>
        <taxon>Lachnellula</taxon>
    </lineage>
</organism>
<dbReference type="Proteomes" id="UP000431533">
    <property type="component" value="Unassembled WGS sequence"/>
</dbReference>
<dbReference type="EMBL" id="QGMH01000227">
    <property type="protein sequence ID" value="TVY22803.1"/>
    <property type="molecule type" value="Genomic_DNA"/>
</dbReference>
<dbReference type="InterPro" id="IPR011009">
    <property type="entry name" value="Kinase-like_dom_sf"/>
</dbReference>
<dbReference type="InterPro" id="IPR000719">
    <property type="entry name" value="Prot_kinase_dom"/>
</dbReference>
<feature type="domain" description="Protein kinase" evidence="1">
    <location>
        <begin position="153"/>
        <end position="351"/>
    </location>
</feature>
<dbReference type="GeneID" id="41988595"/>
<keyword evidence="3" id="KW-1185">Reference proteome</keyword>
<evidence type="ECO:0000259" key="1">
    <source>
        <dbReference type="PROSITE" id="PS50011"/>
    </source>
</evidence>
<evidence type="ECO:0000313" key="2">
    <source>
        <dbReference type="EMBL" id="TVY22803.1"/>
    </source>
</evidence>
<gene>
    <name evidence="2" type="ORF">LHYA1_G008397</name>
</gene>
<protein>
    <recommendedName>
        <fullName evidence="1">Protein kinase domain-containing protein</fullName>
    </recommendedName>
</protein>
<dbReference type="RefSeq" id="XP_031001591.1">
    <property type="nucleotide sequence ID" value="XM_031153317.1"/>
</dbReference>
<dbReference type="Gene3D" id="1.10.510.10">
    <property type="entry name" value="Transferase(Phosphotransferase) domain 1"/>
    <property type="match status" value="1"/>
</dbReference>
<dbReference type="GO" id="GO:0004672">
    <property type="term" value="F:protein kinase activity"/>
    <property type="evidence" value="ECO:0007669"/>
    <property type="project" value="InterPro"/>
</dbReference>
<comment type="caution">
    <text evidence="2">The sequence shown here is derived from an EMBL/GenBank/DDBJ whole genome shotgun (WGS) entry which is preliminary data.</text>
</comment>
<dbReference type="OrthoDB" id="4062651at2759"/>
<evidence type="ECO:0000313" key="3">
    <source>
        <dbReference type="Proteomes" id="UP000431533"/>
    </source>
</evidence>
<reference evidence="2 3" key="1">
    <citation type="submission" date="2018-05" db="EMBL/GenBank/DDBJ databases">
        <title>Genome sequencing and assembly of the regulated plant pathogen Lachnellula willkommii and related sister species for the development of diagnostic species identification markers.</title>
        <authorList>
            <person name="Giroux E."/>
            <person name="Bilodeau G."/>
        </authorList>
    </citation>
    <scope>NUCLEOTIDE SEQUENCE [LARGE SCALE GENOMIC DNA]</scope>
    <source>
        <strain evidence="2 3">CBS 185.66</strain>
    </source>
</reference>
<accession>A0A8H8QUB6</accession>
<name>A0A8H8QUB6_9HELO</name>
<sequence>MLPLDWQAVQWGSGCGDGIFITIMLHGKRFRVSLLPPSSPNTIEGPLISRFDLIPHEDEERSFAIQREIELLVYEAGGSIWTRLAPPTPNEPEPSDLHSHLYPETFAFRFVTKDGKAELIPDQIEGGPDHHHPSGNRIVNDIGLPQYSSKDIRVLEIFAGQGDITKVSVGGTEMCCKSGEEAFFKGLEREFGCLHTIARSHLANSIRVPKLLGLVTLAETEEIIGILEEYIPTGNPYALGNLEDQEGSEDGAEHEGMDVEGVEVEEMEASTERRKKWGAQVRETVNLLHEIGVTWGDGKPHNVLIHKETDDAWVVDFGGGYTRNWVDEELMESLPGDEQAVGKILEFLEAQ</sequence>
<dbReference type="SUPFAM" id="SSF56112">
    <property type="entry name" value="Protein kinase-like (PK-like)"/>
    <property type="match status" value="1"/>
</dbReference>